<evidence type="ECO:0000313" key="2">
    <source>
        <dbReference type="EMBL" id="CPR17772.1"/>
    </source>
</evidence>
<name>A0A0D6JDC4_9HYPH</name>
<keyword evidence="3" id="KW-1185">Reference proteome</keyword>
<evidence type="ECO:0000256" key="1">
    <source>
        <dbReference type="SAM" id="MobiDB-lite"/>
    </source>
</evidence>
<dbReference type="AlphaFoldDB" id="A0A0D6JDC4"/>
<dbReference type="KEGG" id="fiy:BN1229_v1_1411"/>
<dbReference type="KEGG" id="fil:BN1229_v1_1410"/>
<evidence type="ECO:0000313" key="3">
    <source>
        <dbReference type="Proteomes" id="UP000033187"/>
    </source>
</evidence>
<dbReference type="EMBL" id="LN829119">
    <property type="protein sequence ID" value="CPR17772.1"/>
    <property type="molecule type" value="Genomic_DNA"/>
</dbReference>
<proteinExistence type="predicted"/>
<reference evidence="3" key="1">
    <citation type="submission" date="2015-02" db="EMBL/GenBank/DDBJ databases">
        <authorList>
            <person name="Chooi Y.-H."/>
        </authorList>
    </citation>
    <scope>NUCLEOTIDE SEQUENCE [LARGE SCALE GENOMIC DNA]</scope>
    <source>
        <strain evidence="3">strain Y</strain>
    </source>
</reference>
<accession>A0A0D6JDC4</accession>
<organism evidence="2 3">
    <name type="scientific">Candidatus Filomicrobium marinum</name>
    <dbReference type="NCBI Taxonomy" id="1608628"/>
    <lineage>
        <taxon>Bacteria</taxon>
        <taxon>Pseudomonadati</taxon>
        <taxon>Pseudomonadota</taxon>
        <taxon>Alphaproteobacteria</taxon>
        <taxon>Hyphomicrobiales</taxon>
        <taxon>Hyphomicrobiaceae</taxon>
        <taxon>Filomicrobium</taxon>
    </lineage>
</organism>
<gene>
    <name evidence="2" type="ORF">YBN1229_v1_1411</name>
</gene>
<feature type="region of interest" description="Disordered" evidence="1">
    <location>
        <begin position="46"/>
        <end position="67"/>
    </location>
</feature>
<protein>
    <submittedName>
        <fullName evidence="2">Uncharacterized protein</fullName>
    </submittedName>
</protein>
<feature type="compositionally biased region" description="Low complexity" evidence="1">
    <location>
        <begin position="47"/>
        <end position="61"/>
    </location>
</feature>
<sequence>MMDWFTVGSVLSFLFTLAVAAGGFAIAVWASRKANVQSEHIARLVHPSQTKTSSASTTAPPRKLSQQ</sequence>
<dbReference type="RefSeq" id="WP_046477457.1">
    <property type="nucleotide sequence ID" value="NZ_LN829118.1"/>
</dbReference>
<dbReference type="Proteomes" id="UP000033187">
    <property type="component" value="Chromosome 1"/>
</dbReference>